<evidence type="ECO:0000313" key="1">
    <source>
        <dbReference type="EMBL" id="EMI52006.1"/>
    </source>
</evidence>
<dbReference type="Proteomes" id="UP000011885">
    <property type="component" value="Unassembled WGS sequence"/>
</dbReference>
<sequence length="46" mass="5289">MAGSRAELHTVQGWLKTSNAACWQRRFFCDNLPQFVCKDVVRLSSM</sequence>
<keyword evidence="2" id="KW-1185">Reference proteome</keyword>
<dbReference type="EMBL" id="ANOH01000458">
    <property type="protein sequence ID" value="EMI52006.1"/>
    <property type="molecule type" value="Genomic_DNA"/>
</dbReference>
<comment type="caution">
    <text evidence="1">The sequence shown here is derived from an EMBL/GenBank/DDBJ whole genome shotgun (WGS) entry which is preliminary data.</text>
</comment>
<organism evidence="1 2">
    <name type="scientific">Rhodopirellula sallentina SM41</name>
    <dbReference type="NCBI Taxonomy" id="1263870"/>
    <lineage>
        <taxon>Bacteria</taxon>
        <taxon>Pseudomonadati</taxon>
        <taxon>Planctomycetota</taxon>
        <taxon>Planctomycetia</taxon>
        <taxon>Pirellulales</taxon>
        <taxon>Pirellulaceae</taxon>
        <taxon>Rhodopirellula</taxon>
    </lineage>
</organism>
<accession>M5U2C7</accession>
<gene>
    <name evidence="1" type="ORF">RSSM_06571</name>
</gene>
<dbReference type="AlphaFoldDB" id="M5U2C7"/>
<protein>
    <submittedName>
        <fullName evidence="1">Uncharacterized protein</fullName>
    </submittedName>
</protein>
<name>M5U2C7_9BACT</name>
<evidence type="ECO:0000313" key="2">
    <source>
        <dbReference type="Proteomes" id="UP000011885"/>
    </source>
</evidence>
<reference evidence="1 2" key="1">
    <citation type="journal article" date="2013" name="Mar. Genomics">
        <title>Expression of sulfatases in Rhodopirellula baltica and the diversity of sulfatases in the genus Rhodopirellula.</title>
        <authorList>
            <person name="Wegner C.E."/>
            <person name="Richter-Heitmann T."/>
            <person name="Klindworth A."/>
            <person name="Klockow C."/>
            <person name="Richter M."/>
            <person name="Achstetter T."/>
            <person name="Glockner F.O."/>
            <person name="Harder J."/>
        </authorList>
    </citation>
    <scope>NUCLEOTIDE SEQUENCE [LARGE SCALE GENOMIC DNA]</scope>
    <source>
        <strain evidence="1 2">SM41</strain>
    </source>
</reference>
<proteinExistence type="predicted"/>